<dbReference type="Proteomes" id="UP000275408">
    <property type="component" value="Unassembled WGS sequence"/>
</dbReference>
<evidence type="ECO:0000313" key="13">
    <source>
        <dbReference type="EMBL" id="RMX56343.1"/>
    </source>
</evidence>
<evidence type="ECO:0000256" key="5">
    <source>
        <dbReference type="ARBA" id="ARBA00022694"/>
    </source>
</evidence>
<accession>A0A3M6URJ9</accession>
<keyword evidence="4" id="KW-0949">S-adenosyl-L-methionine</keyword>
<evidence type="ECO:0000256" key="2">
    <source>
        <dbReference type="ARBA" id="ARBA00012386"/>
    </source>
</evidence>
<feature type="non-terminal residue" evidence="13">
    <location>
        <position position="245"/>
    </location>
</feature>
<evidence type="ECO:0000256" key="7">
    <source>
        <dbReference type="ARBA" id="ARBA00037050"/>
    </source>
</evidence>
<name>A0A3M6URJ9_POCDA</name>
<evidence type="ECO:0000256" key="1">
    <source>
        <dbReference type="ARBA" id="ARBA00004123"/>
    </source>
</evidence>
<dbReference type="PANTHER" id="PTHR15627">
    <property type="entry name" value="NATURAL KILLER CELL-SPECIFIC ANTIGEN KLIP1"/>
    <property type="match status" value="1"/>
</dbReference>
<dbReference type="SMART" id="SM01144">
    <property type="entry name" value="DTW"/>
    <property type="match status" value="1"/>
</dbReference>
<evidence type="ECO:0000256" key="10">
    <source>
        <dbReference type="ARBA" id="ARBA00042508"/>
    </source>
</evidence>
<dbReference type="EC" id="2.5.1.25" evidence="2"/>
<keyword evidence="14" id="KW-1185">Reference proteome</keyword>
<dbReference type="STRING" id="46731.A0A3M6URJ9"/>
<dbReference type="InterPro" id="IPR051521">
    <property type="entry name" value="tRNA_Mod/Golgi_Maint"/>
</dbReference>
<dbReference type="GO" id="GO:0006400">
    <property type="term" value="P:tRNA modification"/>
    <property type="evidence" value="ECO:0007669"/>
    <property type="project" value="TreeGrafter"/>
</dbReference>
<organism evidence="13 14">
    <name type="scientific">Pocillopora damicornis</name>
    <name type="common">Cauliflower coral</name>
    <name type="synonym">Millepora damicornis</name>
    <dbReference type="NCBI Taxonomy" id="46731"/>
    <lineage>
        <taxon>Eukaryota</taxon>
        <taxon>Metazoa</taxon>
        <taxon>Cnidaria</taxon>
        <taxon>Anthozoa</taxon>
        <taxon>Hexacorallia</taxon>
        <taxon>Scleractinia</taxon>
        <taxon>Astrocoeniina</taxon>
        <taxon>Pocilloporidae</taxon>
        <taxon>Pocillopora</taxon>
    </lineage>
</organism>
<dbReference type="GO" id="GO:0016432">
    <property type="term" value="F:tRNA-uridine aminocarboxypropyltransferase activity"/>
    <property type="evidence" value="ECO:0007669"/>
    <property type="project" value="UniProtKB-EC"/>
</dbReference>
<evidence type="ECO:0000256" key="6">
    <source>
        <dbReference type="ARBA" id="ARBA00023242"/>
    </source>
</evidence>
<comment type="function">
    <text evidence="7">Catalyzes the formation of 3-(3-amino-3-carboxypropyl)uridine (acp3U) at position 20 in the D-loop of several cytoplasmic tRNAs (acp3U(20)).</text>
</comment>
<evidence type="ECO:0000256" key="11">
    <source>
        <dbReference type="ARBA" id="ARBA00048718"/>
    </source>
</evidence>
<evidence type="ECO:0000256" key="9">
    <source>
        <dbReference type="ARBA" id="ARBA00039242"/>
    </source>
</evidence>
<dbReference type="AlphaFoldDB" id="A0A3M6URJ9"/>
<comment type="caution">
    <text evidence="13">The sequence shown here is derived from an EMBL/GenBank/DDBJ whole genome shotgun (WGS) entry which is preliminary data.</text>
</comment>
<evidence type="ECO:0000313" key="14">
    <source>
        <dbReference type="Proteomes" id="UP000275408"/>
    </source>
</evidence>
<protein>
    <recommendedName>
        <fullName evidence="9">tRNA-uridine aminocarboxypropyltransferase 1</fullName>
        <ecNumber evidence="2">2.5.1.25</ecNumber>
    </recommendedName>
    <alternativeName>
        <fullName evidence="10">DTW domain-containing protein 1</fullName>
    </alternativeName>
</protein>
<keyword evidence="5" id="KW-0819">tRNA processing</keyword>
<gene>
    <name evidence="13" type="ORF">pdam_00004462</name>
</gene>
<comment type="subcellular location">
    <subcellularLocation>
        <location evidence="1">Nucleus</location>
    </subcellularLocation>
</comment>
<sequence length="245" mass="28531">MVDEMKQVHISPFSELKITSHEVLRGAERRPCPKCQASRKYYCYTCYITVGLDRSLIPTVHLPIKVDIIKHQKELVGKSTATHACILAPGNVSIHNFPEVPDFQEKEKVIIVFPAEGVNSVSTFQDAVTLEKIRLNQDRQNPDSSDAGALLHRVVFIDSTWQQCHQIITDKKLKGLKRVKLESAVTHFWRPQRKPDTCLATIEAIYYFFKEYDQHILKREYDGRYDNLLYFFAFQYKLIQEQRKN</sequence>
<keyword evidence="6" id="KW-0539">Nucleus</keyword>
<evidence type="ECO:0000259" key="12">
    <source>
        <dbReference type="SMART" id="SM01144"/>
    </source>
</evidence>
<keyword evidence="3" id="KW-0808">Transferase</keyword>
<dbReference type="EMBL" id="RCHS01000860">
    <property type="protein sequence ID" value="RMX56343.1"/>
    <property type="molecule type" value="Genomic_DNA"/>
</dbReference>
<dbReference type="PANTHER" id="PTHR15627:SF8">
    <property type="entry name" value="TRNA-URIDINE AMINOCARBOXYPROPYLTRANSFERASE 1"/>
    <property type="match status" value="1"/>
</dbReference>
<proteinExistence type="inferred from homology"/>
<evidence type="ECO:0000256" key="8">
    <source>
        <dbReference type="ARBA" id="ARBA00038290"/>
    </source>
</evidence>
<feature type="domain" description="DTW" evidence="12">
    <location>
        <begin position="39"/>
        <end position="244"/>
    </location>
</feature>
<dbReference type="OrthoDB" id="3173at2759"/>
<dbReference type="GO" id="GO:0005634">
    <property type="term" value="C:nucleus"/>
    <property type="evidence" value="ECO:0007669"/>
    <property type="project" value="UniProtKB-SubCell"/>
</dbReference>
<comment type="catalytic activity">
    <reaction evidence="11">
        <text>a uridine in tRNA + S-adenosyl-L-methionine = a 3-[(3S)-3-amino-3-carboxypropyl]uridine in tRNA + S-methyl-5'-thioadenosine + H(+)</text>
        <dbReference type="Rhea" id="RHEA:62432"/>
        <dbReference type="Rhea" id="RHEA-COMP:13339"/>
        <dbReference type="Rhea" id="RHEA-COMP:16092"/>
        <dbReference type="ChEBI" id="CHEBI:15378"/>
        <dbReference type="ChEBI" id="CHEBI:17509"/>
        <dbReference type="ChEBI" id="CHEBI:59789"/>
        <dbReference type="ChEBI" id="CHEBI:65315"/>
        <dbReference type="ChEBI" id="CHEBI:82930"/>
        <dbReference type="EC" id="2.5.1.25"/>
    </reaction>
</comment>
<reference evidence="13 14" key="1">
    <citation type="journal article" date="2018" name="Sci. Rep.">
        <title>Comparative analysis of the Pocillopora damicornis genome highlights role of immune system in coral evolution.</title>
        <authorList>
            <person name="Cunning R."/>
            <person name="Bay R.A."/>
            <person name="Gillette P."/>
            <person name="Baker A.C."/>
            <person name="Traylor-Knowles N."/>
        </authorList>
    </citation>
    <scope>NUCLEOTIDE SEQUENCE [LARGE SCALE GENOMIC DNA]</scope>
    <source>
        <strain evidence="13">RSMAS</strain>
        <tissue evidence="13">Whole animal</tissue>
    </source>
</reference>
<evidence type="ECO:0000256" key="3">
    <source>
        <dbReference type="ARBA" id="ARBA00022679"/>
    </source>
</evidence>
<dbReference type="InterPro" id="IPR005636">
    <property type="entry name" value="DTW"/>
</dbReference>
<dbReference type="Pfam" id="PF03942">
    <property type="entry name" value="DTW"/>
    <property type="match status" value="1"/>
</dbReference>
<comment type="similarity">
    <text evidence="8">Belongs to the TDD superfamily. DTWD1 family.</text>
</comment>
<evidence type="ECO:0000256" key="4">
    <source>
        <dbReference type="ARBA" id="ARBA00022691"/>
    </source>
</evidence>